<keyword evidence="4" id="KW-0997">Cell inner membrane</keyword>
<feature type="transmembrane region" description="Helical" evidence="10">
    <location>
        <begin position="300"/>
        <end position="320"/>
    </location>
</feature>
<keyword evidence="6 10" id="KW-1133">Transmembrane helix</keyword>
<dbReference type="PROSITE" id="PS50111">
    <property type="entry name" value="CHEMOTAXIS_TRANSDUC_2"/>
    <property type="match status" value="1"/>
</dbReference>
<keyword evidence="2" id="KW-1003">Cell membrane</keyword>
<evidence type="ECO:0000256" key="1">
    <source>
        <dbReference type="ARBA" id="ARBA00004429"/>
    </source>
</evidence>
<dbReference type="Gene3D" id="3.30.450.20">
    <property type="entry name" value="PAS domain"/>
    <property type="match status" value="1"/>
</dbReference>
<evidence type="ECO:0000256" key="4">
    <source>
        <dbReference type="ARBA" id="ARBA00022519"/>
    </source>
</evidence>
<dbReference type="GO" id="GO:0005886">
    <property type="term" value="C:plasma membrane"/>
    <property type="evidence" value="ECO:0007669"/>
    <property type="project" value="UniProtKB-SubCell"/>
</dbReference>
<dbReference type="SUPFAM" id="SSF103190">
    <property type="entry name" value="Sensory domain-like"/>
    <property type="match status" value="1"/>
</dbReference>
<dbReference type="EMBL" id="JACADJ010000064">
    <property type="protein sequence ID" value="NWH06228.1"/>
    <property type="molecule type" value="Genomic_DNA"/>
</dbReference>
<organism evidence="13 14">
    <name type="scientific">Desulfobacter latus</name>
    <dbReference type="NCBI Taxonomy" id="2292"/>
    <lineage>
        <taxon>Bacteria</taxon>
        <taxon>Pseudomonadati</taxon>
        <taxon>Thermodesulfobacteriota</taxon>
        <taxon>Desulfobacteria</taxon>
        <taxon>Desulfobacterales</taxon>
        <taxon>Desulfobacteraceae</taxon>
        <taxon>Desulfobacter</taxon>
    </lineage>
</organism>
<comment type="subcellular location">
    <subcellularLocation>
        <location evidence="1">Cell inner membrane</location>
        <topology evidence="1">Multi-pass membrane protein</topology>
    </subcellularLocation>
</comment>
<evidence type="ECO:0000256" key="2">
    <source>
        <dbReference type="ARBA" id="ARBA00022475"/>
    </source>
</evidence>
<feature type="domain" description="Methyl-accepting transducer" evidence="11">
    <location>
        <begin position="395"/>
        <end position="631"/>
    </location>
</feature>
<dbReference type="RefSeq" id="WP_178367689.1">
    <property type="nucleotide sequence ID" value="NZ_JACADJ010000064.1"/>
</dbReference>
<dbReference type="CDD" id="cd12912">
    <property type="entry name" value="PDC2_MCP_like"/>
    <property type="match status" value="1"/>
</dbReference>
<dbReference type="SUPFAM" id="SSF58104">
    <property type="entry name" value="Methyl-accepting chemotaxis protein (MCP) signaling domain"/>
    <property type="match status" value="1"/>
</dbReference>
<dbReference type="Proteomes" id="UP000553343">
    <property type="component" value="Unassembled WGS sequence"/>
</dbReference>
<dbReference type="PANTHER" id="PTHR32089:SF112">
    <property type="entry name" value="LYSOZYME-LIKE PROTEIN-RELATED"/>
    <property type="match status" value="1"/>
</dbReference>
<accession>A0A850TC06</accession>
<evidence type="ECO:0000313" key="14">
    <source>
        <dbReference type="Proteomes" id="UP000553343"/>
    </source>
</evidence>
<dbReference type="GO" id="GO:0007165">
    <property type="term" value="P:signal transduction"/>
    <property type="evidence" value="ECO:0007669"/>
    <property type="project" value="UniProtKB-KW"/>
</dbReference>
<keyword evidence="7 10" id="KW-0472">Membrane</keyword>
<evidence type="ECO:0000256" key="8">
    <source>
        <dbReference type="ARBA" id="ARBA00023224"/>
    </source>
</evidence>
<evidence type="ECO:0000256" key="3">
    <source>
        <dbReference type="ARBA" id="ARBA00022500"/>
    </source>
</evidence>
<dbReference type="Pfam" id="PF00015">
    <property type="entry name" value="MCPsignal"/>
    <property type="match status" value="1"/>
</dbReference>
<dbReference type="PROSITE" id="PS50192">
    <property type="entry name" value="T_SNARE"/>
    <property type="match status" value="1"/>
</dbReference>
<dbReference type="InterPro" id="IPR004089">
    <property type="entry name" value="MCPsignal_dom"/>
</dbReference>
<dbReference type="InterPro" id="IPR033479">
    <property type="entry name" value="dCache_1"/>
</dbReference>
<dbReference type="InterPro" id="IPR000727">
    <property type="entry name" value="T_SNARE_dom"/>
</dbReference>
<evidence type="ECO:0000256" key="10">
    <source>
        <dbReference type="SAM" id="Phobius"/>
    </source>
</evidence>
<keyword evidence="5 10" id="KW-0812">Transmembrane</keyword>
<dbReference type="InterPro" id="IPR029151">
    <property type="entry name" value="Sensor-like_sf"/>
</dbReference>
<name>A0A850TC06_9BACT</name>
<evidence type="ECO:0000313" key="13">
    <source>
        <dbReference type="EMBL" id="NWH06228.1"/>
    </source>
</evidence>
<dbReference type="SMART" id="SM00283">
    <property type="entry name" value="MA"/>
    <property type="match status" value="1"/>
</dbReference>
<gene>
    <name evidence="13" type="ORF">HXW94_14765</name>
</gene>
<evidence type="ECO:0000256" key="6">
    <source>
        <dbReference type="ARBA" id="ARBA00022989"/>
    </source>
</evidence>
<keyword evidence="14" id="KW-1185">Reference proteome</keyword>
<reference evidence="13 14" key="1">
    <citation type="submission" date="2020-06" db="EMBL/GenBank/DDBJ databases">
        <title>High-quality draft genome of sulfate reducer Desulfobacter latus type strain AcrS2 isolated from marine sediment.</title>
        <authorList>
            <person name="Hoppe M."/>
            <person name="Larsen C.K."/>
            <person name="Marshall I.P.G."/>
            <person name="Schramm A."/>
            <person name="Marietou A.G."/>
        </authorList>
    </citation>
    <scope>NUCLEOTIDE SEQUENCE [LARGE SCALE GENOMIC DNA]</scope>
    <source>
        <strain evidence="13 14">AcRS2</strain>
    </source>
</reference>
<evidence type="ECO:0000256" key="7">
    <source>
        <dbReference type="ARBA" id="ARBA00023136"/>
    </source>
</evidence>
<dbReference type="CDD" id="cd12914">
    <property type="entry name" value="PDC1_DGC_like"/>
    <property type="match status" value="1"/>
</dbReference>
<keyword evidence="8 9" id="KW-0807">Transducer</keyword>
<proteinExistence type="predicted"/>
<dbReference type="Pfam" id="PF02743">
    <property type="entry name" value="dCache_1"/>
    <property type="match status" value="1"/>
</dbReference>
<evidence type="ECO:0000256" key="5">
    <source>
        <dbReference type="ARBA" id="ARBA00022692"/>
    </source>
</evidence>
<sequence>MRKLTLKSKLIIGGLLAAILPLVVVGLFSINKSASALLSIAEGQAKLTAQNLATMTNLFMEQEIERTQTIASAPLIQKMFHNGGIKDFENSFFEASDVDAYLSTVYQKAPQHYDCIFVTNSSGLIVVLADESGQGAEKKKISVAKRNYFQSAKSGKIIISEPVTSKISGDAVFVIAVPLRDSSGAFAGILGSGVKLTVVTEKIAKSTVGETGYPFMVGVDGRFIYHPVKAYIFNLNISTLEGMEEIAEKSLAQETGVEGYRFKGIDKIAGFAPVPATGWSVVVTQNESEFLAPVVSIRNMMLTVGCIFLVLTIVAVLWFVRRIMTVLGNDPSEIAKVADRIAAGDLTYEFKTNGKSLCGVYAGMKQMTENLKNMFADISQGVQTLTSSSTELSAVSQQMTSGAEQSSHRANNVSSAAEEMATAMNSVAAATEQTSANLQMIVAAAEQMSATINEISTNTAKGSRTTTQAVEKAEHISGKVDALGRAATEISKVTETISDISEQTNLLALNATIEAARAGEAGKGFAVVAGEIKELARQTAQATDEIGLKIGEVQTTTTESVESIKAIVEIIDDINSIVTSVASAIEEQSATTQEISDNVSQAAAGVQEVNENVNQTSTVANEVTEDVHQVSQAADEITAGTKQINERALELSRLAESLTEMVGKFKL</sequence>
<evidence type="ECO:0000256" key="9">
    <source>
        <dbReference type="PROSITE-ProRule" id="PRU00284"/>
    </source>
</evidence>
<evidence type="ECO:0000259" key="11">
    <source>
        <dbReference type="PROSITE" id="PS50111"/>
    </source>
</evidence>
<evidence type="ECO:0000259" key="12">
    <source>
        <dbReference type="PROSITE" id="PS50192"/>
    </source>
</evidence>
<dbReference type="PANTHER" id="PTHR32089">
    <property type="entry name" value="METHYL-ACCEPTING CHEMOTAXIS PROTEIN MCPB"/>
    <property type="match status" value="1"/>
</dbReference>
<feature type="domain" description="T-SNARE coiled-coil homology" evidence="12">
    <location>
        <begin position="554"/>
        <end position="616"/>
    </location>
</feature>
<comment type="caution">
    <text evidence="13">The sequence shown here is derived from an EMBL/GenBank/DDBJ whole genome shotgun (WGS) entry which is preliminary data.</text>
</comment>
<keyword evidence="3" id="KW-0145">Chemotaxis</keyword>
<protein>
    <submittedName>
        <fullName evidence="13">Methyl-accepting chemotaxis protein</fullName>
    </submittedName>
</protein>
<dbReference type="AlphaFoldDB" id="A0A850TC06"/>
<dbReference type="CDD" id="cd11386">
    <property type="entry name" value="MCP_signal"/>
    <property type="match status" value="1"/>
</dbReference>
<dbReference type="GO" id="GO:0006935">
    <property type="term" value="P:chemotaxis"/>
    <property type="evidence" value="ECO:0007669"/>
    <property type="project" value="UniProtKB-KW"/>
</dbReference>
<dbReference type="Gene3D" id="1.10.287.950">
    <property type="entry name" value="Methyl-accepting chemotaxis protein"/>
    <property type="match status" value="1"/>
</dbReference>